<gene>
    <name evidence="3" type="primary">107363878</name>
</gene>
<proteinExistence type="predicted"/>
<dbReference type="InterPro" id="IPR024768">
    <property type="entry name" value="Marf1"/>
</dbReference>
<evidence type="ECO:0000313" key="3">
    <source>
        <dbReference type="EnsemblMetazoa" id="tetur11g00910.1"/>
    </source>
</evidence>
<name>T1KGI4_TETUR</name>
<keyword evidence="4" id="KW-1185">Reference proteome</keyword>
<dbReference type="Gene3D" id="3.40.50.1010">
    <property type="entry name" value="5'-nuclease"/>
    <property type="match status" value="1"/>
</dbReference>
<dbReference type="PANTHER" id="PTHR14379:SF3">
    <property type="entry name" value="MEIOSIS REGULATOR AND MRNA STABILITY FACTOR 1"/>
    <property type="match status" value="1"/>
</dbReference>
<protein>
    <recommendedName>
        <fullName evidence="2">NYN domain-containing protein</fullName>
    </recommendedName>
</protein>
<dbReference type="GO" id="GO:0005777">
    <property type="term" value="C:peroxisome"/>
    <property type="evidence" value="ECO:0007669"/>
    <property type="project" value="InterPro"/>
</dbReference>
<evidence type="ECO:0000313" key="4">
    <source>
        <dbReference type="Proteomes" id="UP000015104"/>
    </source>
</evidence>
<dbReference type="GO" id="GO:0010468">
    <property type="term" value="P:regulation of gene expression"/>
    <property type="evidence" value="ECO:0007669"/>
    <property type="project" value="InterPro"/>
</dbReference>
<evidence type="ECO:0000256" key="1">
    <source>
        <dbReference type="SAM" id="MobiDB-lite"/>
    </source>
</evidence>
<dbReference type="eggNOG" id="ENOG502QUYZ">
    <property type="taxonomic scope" value="Eukaryota"/>
</dbReference>
<organism evidence="3 4">
    <name type="scientific">Tetranychus urticae</name>
    <name type="common">Two-spotted spider mite</name>
    <dbReference type="NCBI Taxonomy" id="32264"/>
    <lineage>
        <taxon>Eukaryota</taxon>
        <taxon>Metazoa</taxon>
        <taxon>Ecdysozoa</taxon>
        <taxon>Arthropoda</taxon>
        <taxon>Chelicerata</taxon>
        <taxon>Arachnida</taxon>
        <taxon>Acari</taxon>
        <taxon>Acariformes</taxon>
        <taxon>Trombidiformes</taxon>
        <taxon>Prostigmata</taxon>
        <taxon>Eleutherengona</taxon>
        <taxon>Raphignathae</taxon>
        <taxon>Tetranychoidea</taxon>
        <taxon>Tetranychidae</taxon>
        <taxon>Tetranychus</taxon>
    </lineage>
</organism>
<sequence length="958" mass="109072">MYQVFYAKMAKPCAVFWDIQNVGIPRGQSANSIVNLIRSTIIKPHNLNEISFFCVCDVNKLPANVGNSLIALDVDIVQAYNKFKDSADIKILDLMRKFVKHAGQDCTIILLSGDADYYGTLSDLKKLHNVSIHLVRLAHSFSPKLDQIADYAFMLNDGVLKPIKSTGVPMYFISVKNYPLTMDIKFVMDTLNSQIAESIQKSAILFDDLICIGFPTLWNAEKAIEQLNGSRFHGHFLKAELLLDSSLTEILKCIKPNKTMKMKNNKEVKRLTFIKMSISMETDNRKIIKFCIACTKQSGSQCILSRKPFLWIVFSFKSDAQDCLSKVQIMYPDAIIADPPVDLTSKYHENLYTVESCEQKVTNEAISQADNAAEPKPKKDIQASSQNQSSSNCHYANIGPSTDIKPRAAKESATLKNTMNSEPRIVSDTNFCDNNDWKIFFRCDNYFVSHVLRYQPTKWSLLYDLFEKLYDLGAKKVMFDGNVYCAHFDSVSAYDHAFTEKRSRFLKPLESINAEGLTKKFTANMNRYVHEIPWCLNSELDIHCLVVKVNEHIHIELKEMCKKILGNRECIFIKPVLDEFWIGFPDELICKNSKKTVLRFLADLKYLNDVSMAKPSNALLESVNLHDLVGDAYDLAFLSAQLESTKPIAKPQIIERISCLRTEEQECNATVFHITIGANFRNWMSWVQLSLEQIVKMIVYFSKVIPLAATASYDEATLIFNSWYEAHVAHHFINNLTLAEVPYFREIHRAREVQQQQLPCASIFKYYIINDKRKVLDKIIQNRSLVDRLHLNSSTNKSTPNIDLLDGEITKKLQYLYTITTKSDFKLTSGMISIIKMNLVQMDCPVCIEFQDEIWVAADDLEKGNKAKARIDQIKFKMLHEKDEDDFEVGVTMQLAPSSPTEAAKMLANKLMNPTEAPSSKVNSIPSVVPLGHFNYNYRRAVGMPISKYCELHVTAGP</sequence>
<dbReference type="EnsemblMetazoa" id="tetur11g00910.1">
    <property type="protein sequence ID" value="tetur11g00910.1"/>
    <property type="gene ID" value="tetur11g00910"/>
</dbReference>
<dbReference type="STRING" id="32264.T1KGI4"/>
<dbReference type="Pfam" id="PF01936">
    <property type="entry name" value="NYN"/>
    <property type="match status" value="1"/>
</dbReference>
<feature type="region of interest" description="Disordered" evidence="1">
    <location>
        <begin position="370"/>
        <end position="391"/>
    </location>
</feature>
<feature type="domain" description="NYN" evidence="2">
    <location>
        <begin position="14"/>
        <end position="152"/>
    </location>
</feature>
<reference evidence="4" key="1">
    <citation type="submission" date="2011-08" db="EMBL/GenBank/DDBJ databases">
        <authorList>
            <person name="Rombauts S."/>
        </authorList>
    </citation>
    <scope>NUCLEOTIDE SEQUENCE</scope>
    <source>
        <strain evidence="4">London</strain>
    </source>
</reference>
<evidence type="ECO:0000259" key="2">
    <source>
        <dbReference type="Pfam" id="PF01936"/>
    </source>
</evidence>
<dbReference type="AlphaFoldDB" id="T1KGI4"/>
<reference evidence="3" key="2">
    <citation type="submission" date="2015-06" db="UniProtKB">
        <authorList>
            <consortium name="EnsemblMetazoa"/>
        </authorList>
    </citation>
    <scope>IDENTIFICATION</scope>
</reference>
<dbReference type="InterPro" id="IPR021139">
    <property type="entry name" value="NYN"/>
</dbReference>
<dbReference type="GO" id="GO:1905762">
    <property type="term" value="F:CCR4-NOT complex binding"/>
    <property type="evidence" value="ECO:0007669"/>
    <property type="project" value="TreeGrafter"/>
</dbReference>
<dbReference type="HOGENOM" id="CLU_009071_0_0_1"/>
<dbReference type="PANTHER" id="PTHR14379">
    <property type="entry name" value="LIMKAIN B LKAP"/>
    <property type="match status" value="1"/>
</dbReference>
<dbReference type="Proteomes" id="UP000015104">
    <property type="component" value="Unassembled WGS sequence"/>
</dbReference>
<accession>T1KGI4</accession>
<dbReference type="GO" id="GO:0004540">
    <property type="term" value="F:RNA nuclease activity"/>
    <property type="evidence" value="ECO:0007669"/>
    <property type="project" value="InterPro"/>
</dbReference>
<dbReference type="EMBL" id="CAEY01000066">
    <property type="status" value="NOT_ANNOTATED_CDS"/>
    <property type="molecule type" value="Genomic_DNA"/>
</dbReference>